<name>G0NV53_CAEBE</name>
<evidence type="ECO:0000313" key="3">
    <source>
        <dbReference type="Proteomes" id="UP000008068"/>
    </source>
</evidence>
<sequence length="125" mass="14447">MLKVIEFILGFKVLDTTSFCTLARTFSLQLQTTSDAHHSGLSQYICMNEGSFITTDKKYNEYMRTTGQIFTWATSPNAEEIAHMTEEIWSPCLGYLTDPDHQFNPKFSLYCILCFVFLNFWKPST</sequence>
<evidence type="ECO:0000259" key="1">
    <source>
        <dbReference type="Pfam" id="PF23047"/>
    </source>
</evidence>
<dbReference type="InterPro" id="IPR055466">
    <property type="entry name" value="DUF7038"/>
</dbReference>
<protein>
    <recommendedName>
        <fullName evidence="1">DUF7038 domain-containing protein</fullName>
    </recommendedName>
</protein>
<accession>G0NV53</accession>
<reference evidence="3" key="1">
    <citation type="submission" date="2011-07" db="EMBL/GenBank/DDBJ databases">
        <authorList>
            <consortium name="Caenorhabditis brenneri Sequencing and Analysis Consortium"/>
            <person name="Wilson R.K."/>
        </authorList>
    </citation>
    <scope>NUCLEOTIDE SEQUENCE [LARGE SCALE GENOMIC DNA]</scope>
    <source>
        <strain evidence="3">PB2801</strain>
    </source>
</reference>
<dbReference type="HOGENOM" id="CLU_1994610_0_0_1"/>
<dbReference type="Pfam" id="PF23047">
    <property type="entry name" value="DUF7038"/>
    <property type="match status" value="1"/>
</dbReference>
<organism evidence="3">
    <name type="scientific">Caenorhabditis brenneri</name>
    <name type="common">Nematode worm</name>
    <dbReference type="NCBI Taxonomy" id="135651"/>
    <lineage>
        <taxon>Eukaryota</taxon>
        <taxon>Metazoa</taxon>
        <taxon>Ecdysozoa</taxon>
        <taxon>Nematoda</taxon>
        <taxon>Chromadorea</taxon>
        <taxon>Rhabditida</taxon>
        <taxon>Rhabditina</taxon>
        <taxon>Rhabditomorpha</taxon>
        <taxon>Rhabditoidea</taxon>
        <taxon>Rhabditidae</taxon>
        <taxon>Peloderinae</taxon>
        <taxon>Caenorhabditis</taxon>
    </lineage>
</organism>
<feature type="domain" description="DUF7038" evidence="1">
    <location>
        <begin position="68"/>
        <end position="108"/>
    </location>
</feature>
<dbReference type="InParanoid" id="G0NV53"/>
<evidence type="ECO:0000313" key="2">
    <source>
        <dbReference type="EMBL" id="EGT38081.1"/>
    </source>
</evidence>
<keyword evidence="3" id="KW-1185">Reference proteome</keyword>
<dbReference type="EMBL" id="GL379954">
    <property type="protein sequence ID" value="EGT38081.1"/>
    <property type="molecule type" value="Genomic_DNA"/>
</dbReference>
<gene>
    <name evidence="2" type="ORF">CAEBREN_26047</name>
</gene>
<proteinExistence type="predicted"/>
<dbReference type="Proteomes" id="UP000008068">
    <property type="component" value="Unassembled WGS sequence"/>
</dbReference>
<dbReference type="AlphaFoldDB" id="G0NV53"/>